<evidence type="ECO:0000313" key="2">
    <source>
        <dbReference type="Proteomes" id="UP000033202"/>
    </source>
</evidence>
<evidence type="ECO:0008006" key="3">
    <source>
        <dbReference type="Google" id="ProtNLM"/>
    </source>
</evidence>
<proteinExistence type="predicted"/>
<accession>A0A0E9MLG2</accession>
<reference evidence="1 2" key="1">
    <citation type="submission" date="2015-04" db="EMBL/GenBank/DDBJ databases">
        <title>Whole genome shotgun sequence of Sphingomonas changbaiensis NBRC 104936.</title>
        <authorList>
            <person name="Katano-Makiyama Y."/>
            <person name="Hosoyama A."/>
            <person name="Hashimoto M."/>
            <person name="Noguchi M."/>
            <person name="Tsuchikane K."/>
            <person name="Ohji S."/>
            <person name="Yamazoe A."/>
            <person name="Ichikawa N."/>
            <person name="Kimura A."/>
            <person name="Fujita N."/>
        </authorList>
    </citation>
    <scope>NUCLEOTIDE SEQUENCE [LARGE SCALE GENOMIC DNA]</scope>
    <source>
        <strain evidence="1 2">NBRC 104936</strain>
    </source>
</reference>
<dbReference type="AlphaFoldDB" id="A0A0E9MLG2"/>
<protein>
    <recommendedName>
        <fullName evidence="3">HTH marR-type domain-containing protein</fullName>
    </recommendedName>
</protein>
<name>A0A0E9MLG2_9SPHN</name>
<comment type="caution">
    <text evidence="1">The sequence shown here is derived from an EMBL/GenBank/DDBJ whole genome shotgun (WGS) entry which is preliminary data.</text>
</comment>
<gene>
    <name evidence="1" type="ORF">SCH01S_14_00230</name>
</gene>
<keyword evidence="2" id="KW-1185">Reference proteome</keyword>
<dbReference type="EMBL" id="BBWU01000014">
    <property type="protein sequence ID" value="GAO38359.1"/>
    <property type="molecule type" value="Genomic_DNA"/>
</dbReference>
<dbReference type="STRING" id="1219043.SCH01S_14_00230"/>
<organism evidence="1 2">
    <name type="scientific">Sphingomonas changbaiensis NBRC 104936</name>
    <dbReference type="NCBI Taxonomy" id="1219043"/>
    <lineage>
        <taxon>Bacteria</taxon>
        <taxon>Pseudomonadati</taxon>
        <taxon>Pseudomonadota</taxon>
        <taxon>Alphaproteobacteria</taxon>
        <taxon>Sphingomonadales</taxon>
        <taxon>Sphingomonadaceae</taxon>
        <taxon>Sphingomonas</taxon>
    </lineage>
</organism>
<sequence length="113" mass="12618">MIRDTSREAYKGVIPLLNDRQAEVFASLEGARPMTNAEIALKLGWTINRVTPRVLELRTAGVVKDFGKRACSVTGRKAYIWAAAEHVVKEKLEPTVEYVEIDGVMHARVARPL</sequence>
<evidence type="ECO:0000313" key="1">
    <source>
        <dbReference type="EMBL" id="GAO38359.1"/>
    </source>
</evidence>
<dbReference type="Proteomes" id="UP000033202">
    <property type="component" value="Unassembled WGS sequence"/>
</dbReference>